<keyword evidence="1" id="KW-0732">Signal</keyword>
<evidence type="ECO:0000313" key="3">
    <source>
        <dbReference type="Proteomes" id="UP000183832"/>
    </source>
</evidence>
<proteinExistence type="predicted"/>
<reference evidence="2 3" key="1">
    <citation type="submission" date="2015-04" db="EMBL/GenBank/DDBJ databases">
        <authorList>
            <person name="Syromyatnikov M.Y."/>
            <person name="Popov V.N."/>
        </authorList>
    </citation>
    <scope>NUCLEOTIDE SEQUENCE [LARGE SCALE GENOMIC DNA]</scope>
</reference>
<dbReference type="Proteomes" id="UP000183832">
    <property type="component" value="Unassembled WGS sequence"/>
</dbReference>
<dbReference type="AlphaFoldDB" id="A0A1J1HKF0"/>
<feature type="signal peptide" evidence="1">
    <location>
        <begin position="1"/>
        <end position="25"/>
    </location>
</feature>
<keyword evidence="3" id="KW-1185">Reference proteome</keyword>
<evidence type="ECO:0000256" key="1">
    <source>
        <dbReference type="SAM" id="SignalP"/>
    </source>
</evidence>
<sequence>MTKLSNFLCIFVIIYVIFTITVVNGGSGETVSPNCFTGQSAPCETVECSPGTTKLVLGIGCCCTGAP</sequence>
<accession>A0A1J1HKF0</accession>
<evidence type="ECO:0000313" key="2">
    <source>
        <dbReference type="EMBL" id="CRK88509.1"/>
    </source>
</evidence>
<feature type="chain" id="PRO_5012227332" evidence="1">
    <location>
        <begin position="26"/>
        <end position="67"/>
    </location>
</feature>
<name>A0A1J1HKF0_9DIPT</name>
<dbReference type="EMBL" id="CVRI01000008">
    <property type="protein sequence ID" value="CRK88509.1"/>
    <property type="molecule type" value="Genomic_DNA"/>
</dbReference>
<organism evidence="2 3">
    <name type="scientific">Clunio marinus</name>
    <dbReference type="NCBI Taxonomy" id="568069"/>
    <lineage>
        <taxon>Eukaryota</taxon>
        <taxon>Metazoa</taxon>
        <taxon>Ecdysozoa</taxon>
        <taxon>Arthropoda</taxon>
        <taxon>Hexapoda</taxon>
        <taxon>Insecta</taxon>
        <taxon>Pterygota</taxon>
        <taxon>Neoptera</taxon>
        <taxon>Endopterygota</taxon>
        <taxon>Diptera</taxon>
        <taxon>Nematocera</taxon>
        <taxon>Chironomoidea</taxon>
        <taxon>Chironomidae</taxon>
        <taxon>Clunio</taxon>
    </lineage>
</organism>
<gene>
    <name evidence="2" type="ORF">CLUMA_CG002235</name>
</gene>
<protein>
    <submittedName>
        <fullName evidence="2">CLUMA_CG002235, isoform A</fullName>
    </submittedName>
</protein>